<accession>A0A8T1X2A7</accession>
<evidence type="ECO:0000313" key="2">
    <source>
        <dbReference type="Proteomes" id="UP000693981"/>
    </source>
</evidence>
<sequence>MDSSGLFMMSPMDAAGEERLRRVRACIRQTFGPGGPGRRTKRTLEMPTVAPTPAKTPRTKLRQRIAQASQLSTEELFFKEFGSSEELLNTEFDLARPKGHPVSTAAAASRRSNAAGASAQSALYPAAASLSTRSYAAQQPAAPISHFSFESSASSKASAFTTVKRGRTGESSAEKALPLRKPRLGGFSARTIDYSNAAGTSFFGATAGSTVDPRRNLSFVTKRGEQLAGAQSYSSRFLSRTSPSKFQFSSNATRLFSQRQAPLR</sequence>
<evidence type="ECO:0000313" key="1">
    <source>
        <dbReference type="EMBL" id="KAG7398143.1"/>
    </source>
</evidence>
<dbReference type="AlphaFoldDB" id="A0A8T1X2A7"/>
<comment type="caution">
    <text evidence="1">The sequence shown here is derived from an EMBL/GenBank/DDBJ whole genome shotgun (WGS) entry which is preliminary data.</text>
</comment>
<dbReference type="OrthoDB" id="113225at2759"/>
<reference evidence="1" key="1">
    <citation type="submission" date="2021-02" db="EMBL/GenBank/DDBJ databases">
        <authorList>
            <person name="Palmer J.M."/>
        </authorList>
    </citation>
    <scope>NUCLEOTIDE SEQUENCE</scope>
    <source>
        <strain evidence="1">SCRP23</strain>
    </source>
</reference>
<proteinExistence type="predicted"/>
<dbReference type="EMBL" id="JAGDFL010000089">
    <property type="protein sequence ID" value="KAG7398143.1"/>
    <property type="molecule type" value="Genomic_DNA"/>
</dbReference>
<gene>
    <name evidence="1" type="ORF">PHYBOEH_011552</name>
</gene>
<name>A0A8T1X2A7_9STRA</name>
<keyword evidence="2" id="KW-1185">Reference proteome</keyword>
<protein>
    <submittedName>
        <fullName evidence="1">Uncharacterized protein</fullName>
    </submittedName>
</protein>
<dbReference type="Proteomes" id="UP000693981">
    <property type="component" value="Unassembled WGS sequence"/>
</dbReference>
<organism evidence="1 2">
    <name type="scientific">Phytophthora boehmeriae</name>
    <dbReference type="NCBI Taxonomy" id="109152"/>
    <lineage>
        <taxon>Eukaryota</taxon>
        <taxon>Sar</taxon>
        <taxon>Stramenopiles</taxon>
        <taxon>Oomycota</taxon>
        <taxon>Peronosporomycetes</taxon>
        <taxon>Peronosporales</taxon>
        <taxon>Peronosporaceae</taxon>
        <taxon>Phytophthora</taxon>
    </lineage>
</organism>